<keyword evidence="2" id="KW-1185">Reference proteome</keyword>
<accession>A0ABP8G215</accession>
<organism evidence="1 2">
    <name type="scientific">Nibribacter koreensis</name>
    <dbReference type="NCBI Taxonomy" id="1084519"/>
    <lineage>
        <taxon>Bacteria</taxon>
        <taxon>Pseudomonadati</taxon>
        <taxon>Bacteroidota</taxon>
        <taxon>Cytophagia</taxon>
        <taxon>Cytophagales</taxon>
        <taxon>Hymenobacteraceae</taxon>
        <taxon>Nibribacter</taxon>
    </lineage>
</organism>
<comment type="caution">
    <text evidence="1">The sequence shown here is derived from an EMBL/GenBank/DDBJ whole genome shotgun (WGS) entry which is preliminary data.</text>
</comment>
<protein>
    <recommendedName>
        <fullName evidence="3">SpoIIAA-like</fullName>
    </recommendedName>
</protein>
<dbReference type="RefSeq" id="WP_345169512.1">
    <property type="nucleotide sequence ID" value="NZ_BAABGX010000003.1"/>
</dbReference>
<proteinExistence type="predicted"/>
<dbReference type="EMBL" id="BAABGX010000003">
    <property type="protein sequence ID" value="GAA4315739.1"/>
    <property type="molecule type" value="Genomic_DNA"/>
</dbReference>
<evidence type="ECO:0000313" key="1">
    <source>
        <dbReference type="EMBL" id="GAA4315739.1"/>
    </source>
</evidence>
<reference evidence="2" key="1">
    <citation type="journal article" date="2019" name="Int. J. Syst. Evol. Microbiol.">
        <title>The Global Catalogue of Microorganisms (GCM) 10K type strain sequencing project: providing services to taxonomists for standard genome sequencing and annotation.</title>
        <authorList>
            <consortium name="The Broad Institute Genomics Platform"/>
            <consortium name="The Broad Institute Genome Sequencing Center for Infectious Disease"/>
            <person name="Wu L."/>
            <person name="Ma J."/>
        </authorList>
    </citation>
    <scope>NUCLEOTIDE SEQUENCE [LARGE SCALE GENOMIC DNA]</scope>
    <source>
        <strain evidence="2">JCM 17917</strain>
    </source>
</reference>
<dbReference type="Proteomes" id="UP001501844">
    <property type="component" value="Unassembled WGS sequence"/>
</dbReference>
<gene>
    <name evidence="1" type="ORF">GCM10023183_36620</name>
</gene>
<name>A0ABP8G215_9BACT</name>
<evidence type="ECO:0000313" key="2">
    <source>
        <dbReference type="Proteomes" id="UP001501844"/>
    </source>
</evidence>
<evidence type="ECO:0008006" key="3">
    <source>
        <dbReference type="Google" id="ProtNLM"/>
    </source>
</evidence>
<sequence length="132" mass="15233">MKHIQLLSTECLTLEYNAVDDFLISHWKGELSTQDIKQGYESIILHLKKNFCHKLLDDHKDVRGLWADLADWVAHDWYPRAKAAGLEYHACIFSTSTFSRLSTEKAIEMMKETGIAQGFEDEMAAENWLKSL</sequence>